<dbReference type="OrthoDB" id="5350192at2759"/>
<dbReference type="EMBL" id="MU253971">
    <property type="protein sequence ID" value="KAG9243509.1"/>
    <property type="molecule type" value="Genomic_DNA"/>
</dbReference>
<dbReference type="InterPro" id="IPR056004">
    <property type="entry name" value="DUF7582"/>
</dbReference>
<dbReference type="AlphaFoldDB" id="A0A9P8CDY2"/>
<accession>A0A9P8CDY2</accession>
<comment type="caution">
    <text evidence="3">The sequence shown here is derived from an EMBL/GenBank/DDBJ whole genome shotgun (WGS) entry which is preliminary data.</text>
</comment>
<evidence type="ECO:0000313" key="4">
    <source>
        <dbReference type="Proteomes" id="UP000887226"/>
    </source>
</evidence>
<feature type="region of interest" description="Disordered" evidence="1">
    <location>
        <begin position="108"/>
        <end position="138"/>
    </location>
</feature>
<evidence type="ECO:0000256" key="1">
    <source>
        <dbReference type="SAM" id="MobiDB-lite"/>
    </source>
</evidence>
<feature type="domain" description="DUF7582" evidence="2">
    <location>
        <begin position="154"/>
        <end position="303"/>
    </location>
</feature>
<feature type="compositionally biased region" description="Low complexity" evidence="1">
    <location>
        <begin position="114"/>
        <end position="134"/>
    </location>
</feature>
<protein>
    <recommendedName>
        <fullName evidence="2">DUF7582 domain-containing protein</fullName>
    </recommendedName>
</protein>
<sequence>MASSPFSLDLPLARYSIEIPNLSNTDQTSLIMPCIKLQISSPLEAGFSLLESKQLPSHLTAALESVSRRLARKSLHISLVVVRSDTLAAPRSPLSTYTCSSPMVPLFDEEESPLRSPSRESTTSTSTVSSYSRTKWPSLPSSPREFKTISDCYAHQTAVTLLPATTLTPRAEKHLRAAVARASNKYEGLSNCVLPAHSLSTPLHHITSLLIARSLAQNDTVFSSSGLTLLEVDYVYAFNMRLASYSESRSSRDLHDAVDDLRRCYLASQRCPVSRDEVLSAYGSGIDMDAMHEAEELYRRKYSGGRQEGGITGAVAPQRLPKLQTSLPVRKTTGSVVVGESAKGVDAECSPLFDATPVTRDEWKYLMAEEGWQGRRRGEVLTCYLSDLLVK</sequence>
<dbReference type="Proteomes" id="UP000887226">
    <property type="component" value="Unassembled WGS sequence"/>
</dbReference>
<proteinExistence type="predicted"/>
<dbReference type="Pfam" id="PF24483">
    <property type="entry name" value="DUF7582"/>
    <property type="match status" value="1"/>
</dbReference>
<keyword evidence="4" id="KW-1185">Reference proteome</keyword>
<reference evidence="3" key="1">
    <citation type="journal article" date="2021" name="IMA Fungus">
        <title>Genomic characterization of three marine fungi, including Emericellopsis atlantica sp. nov. with signatures of a generalist lifestyle and marine biomass degradation.</title>
        <authorList>
            <person name="Hagestad O.C."/>
            <person name="Hou L."/>
            <person name="Andersen J.H."/>
            <person name="Hansen E.H."/>
            <person name="Altermark B."/>
            <person name="Li C."/>
            <person name="Kuhnert E."/>
            <person name="Cox R.J."/>
            <person name="Crous P.W."/>
            <person name="Spatafora J.W."/>
            <person name="Lail K."/>
            <person name="Amirebrahimi M."/>
            <person name="Lipzen A."/>
            <person name="Pangilinan J."/>
            <person name="Andreopoulos W."/>
            <person name="Hayes R.D."/>
            <person name="Ng V."/>
            <person name="Grigoriev I.V."/>
            <person name="Jackson S.A."/>
            <person name="Sutton T.D.S."/>
            <person name="Dobson A.D.W."/>
            <person name="Rama T."/>
        </authorList>
    </citation>
    <scope>NUCLEOTIDE SEQUENCE</scope>
    <source>
        <strain evidence="3">TRa3180A</strain>
    </source>
</reference>
<evidence type="ECO:0000259" key="2">
    <source>
        <dbReference type="Pfam" id="PF24483"/>
    </source>
</evidence>
<gene>
    <name evidence="3" type="ORF">BJ878DRAFT_510387</name>
</gene>
<name>A0A9P8CDY2_9HELO</name>
<evidence type="ECO:0000313" key="3">
    <source>
        <dbReference type="EMBL" id="KAG9243509.1"/>
    </source>
</evidence>
<organism evidence="3 4">
    <name type="scientific">Calycina marina</name>
    <dbReference type="NCBI Taxonomy" id="1763456"/>
    <lineage>
        <taxon>Eukaryota</taxon>
        <taxon>Fungi</taxon>
        <taxon>Dikarya</taxon>
        <taxon>Ascomycota</taxon>
        <taxon>Pezizomycotina</taxon>
        <taxon>Leotiomycetes</taxon>
        <taxon>Helotiales</taxon>
        <taxon>Pezizellaceae</taxon>
        <taxon>Calycina</taxon>
    </lineage>
</organism>